<accession>A0A699PVB0</accession>
<evidence type="ECO:0000313" key="1">
    <source>
        <dbReference type="EMBL" id="GFC55927.1"/>
    </source>
</evidence>
<dbReference type="EMBL" id="BKCJ010967165">
    <property type="protein sequence ID" value="GFC55927.1"/>
    <property type="molecule type" value="Genomic_DNA"/>
</dbReference>
<keyword evidence="1" id="KW-0695">RNA-directed DNA polymerase</keyword>
<keyword evidence="1" id="KW-0808">Transferase</keyword>
<keyword evidence="1" id="KW-0548">Nucleotidyltransferase</keyword>
<protein>
    <submittedName>
        <fullName evidence="1">Reverse transcriptase domain-containing protein</fullName>
    </submittedName>
</protein>
<dbReference type="AlphaFoldDB" id="A0A699PVB0"/>
<name>A0A699PVB0_TANCI</name>
<sequence>GCTPYRLVYGKACHLLLELEHKAYWALKHVNFDLKTAGDHRKLQVNELNELHDQAYENSLIYKERTKKLHDDKIKNRIFNMVAISKLIVIDSSTIMEETHHHWRFRMLPLSLRTTEYRDRVEPMTRITPRRLKTSCVGYCPGFQDLRIL</sequence>
<dbReference type="GO" id="GO:0003964">
    <property type="term" value="F:RNA-directed DNA polymerase activity"/>
    <property type="evidence" value="ECO:0007669"/>
    <property type="project" value="UniProtKB-KW"/>
</dbReference>
<feature type="non-terminal residue" evidence="1">
    <location>
        <position position="1"/>
    </location>
</feature>
<comment type="caution">
    <text evidence="1">The sequence shown here is derived from an EMBL/GenBank/DDBJ whole genome shotgun (WGS) entry which is preliminary data.</text>
</comment>
<reference evidence="1" key="1">
    <citation type="journal article" date="2019" name="Sci. Rep.">
        <title>Draft genome of Tanacetum cinerariifolium, the natural source of mosquito coil.</title>
        <authorList>
            <person name="Yamashiro T."/>
            <person name="Shiraishi A."/>
            <person name="Satake H."/>
            <person name="Nakayama K."/>
        </authorList>
    </citation>
    <scope>NUCLEOTIDE SEQUENCE</scope>
</reference>
<gene>
    <name evidence="1" type="ORF">Tci_827897</name>
</gene>
<organism evidence="1">
    <name type="scientific">Tanacetum cinerariifolium</name>
    <name type="common">Dalmatian daisy</name>
    <name type="synonym">Chrysanthemum cinerariifolium</name>
    <dbReference type="NCBI Taxonomy" id="118510"/>
    <lineage>
        <taxon>Eukaryota</taxon>
        <taxon>Viridiplantae</taxon>
        <taxon>Streptophyta</taxon>
        <taxon>Embryophyta</taxon>
        <taxon>Tracheophyta</taxon>
        <taxon>Spermatophyta</taxon>
        <taxon>Magnoliopsida</taxon>
        <taxon>eudicotyledons</taxon>
        <taxon>Gunneridae</taxon>
        <taxon>Pentapetalae</taxon>
        <taxon>asterids</taxon>
        <taxon>campanulids</taxon>
        <taxon>Asterales</taxon>
        <taxon>Asteraceae</taxon>
        <taxon>Asteroideae</taxon>
        <taxon>Anthemideae</taxon>
        <taxon>Anthemidinae</taxon>
        <taxon>Tanacetum</taxon>
    </lineage>
</organism>
<proteinExistence type="predicted"/>